<dbReference type="InterPro" id="IPR029060">
    <property type="entry name" value="PIN-like_dom_sf"/>
</dbReference>
<evidence type="ECO:0000313" key="10">
    <source>
        <dbReference type="Proteomes" id="UP000644699"/>
    </source>
</evidence>
<comment type="caution">
    <text evidence="9">The sequence shown here is derived from an EMBL/GenBank/DDBJ whole genome shotgun (WGS) entry which is preliminary data.</text>
</comment>
<sequence>MTGYLLDTNIVSTLRRPDRIAPDILKRLHALPGDASFVSVMTIMEIEQGILLCQRRDPKQSDILREWFTAYRNALRPGLVLPITEDVAMACAAISIPNPRPRNDALIGATALVHDLTLVTRNVADFASIAGCRILDPWAA</sequence>
<dbReference type="EMBL" id="BMIQ01000002">
    <property type="protein sequence ID" value="GGD99826.1"/>
    <property type="molecule type" value="Genomic_DNA"/>
</dbReference>
<comment type="cofactor">
    <cofactor evidence="1">
        <name>Mg(2+)</name>
        <dbReference type="ChEBI" id="CHEBI:18420"/>
    </cofactor>
</comment>
<dbReference type="Pfam" id="PF01850">
    <property type="entry name" value="PIN"/>
    <property type="match status" value="1"/>
</dbReference>
<keyword evidence="4" id="KW-0479">Metal-binding</keyword>
<keyword evidence="3" id="KW-0540">Nuclease</keyword>
<evidence type="ECO:0000256" key="1">
    <source>
        <dbReference type="ARBA" id="ARBA00001946"/>
    </source>
</evidence>
<dbReference type="PANTHER" id="PTHR33653:SF1">
    <property type="entry name" value="RIBONUCLEASE VAPC2"/>
    <property type="match status" value="1"/>
</dbReference>
<evidence type="ECO:0000259" key="8">
    <source>
        <dbReference type="Pfam" id="PF01850"/>
    </source>
</evidence>
<comment type="similarity">
    <text evidence="7">Belongs to the PINc/VapC protein family.</text>
</comment>
<dbReference type="AlphaFoldDB" id="A0A916ZIP5"/>
<evidence type="ECO:0000256" key="3">
    <source>
        <dbReference type="ARBA" id="ARBA00022722"/>
    </source>
</evidence>
<keyword evidence="10" id="KW-1185">Reference proteome</keyword>
<name>A0A916ZIP5_9HYPH</name>
<evidence type="ECO:0000256" key="2">
    <source>
        <dbReference type="ARBA" id="ARBA00022649"/>
    </source>
</evidence>
<keyword evidence="5" id="KW-0378">Hydrolase</keyword>
<evidence type="ECO:0000256" key="6">
    <source>
        <dbReference type="ARBA" id="ARBA00022842"/>
    </source>
</evidence>
<keyword evidence="2" id="KW-1277">Toxin-antitoxin system</keyword>
<reference evidence="9" key="2">
    <citation type="submission" date="2020-09" db="EMBL/GenBank/DDBJ databases">
        <authorList>
            <person name="Sun Q."/>
            <person name="Zhou Y."/>
        </authorList>
    </citation>
    <scope>NUCLEOTIDE SEQUENCE</scope>
    <source>
        <strain evidence="9">CGMCC 1.15367</strain>
    </source>
</reference>
<evidence type="ECO:0000256" key="7">
    <source>
        <dbReference type="ARBA" id="ARBA00038093"/>
    </source>
</evidence>
<dbReference type="InterPro" id="IPR050556">
    <property type="entry name" value="Type_II_TA_system_RNase"/>
</dbReference>
<proteinExistence type="inferred from homology"/>
<protein>
    <submittedName>
        <fullName evidence="9">Twitching motility protein PilT</fullName>
    </submittedName>
</protein>
<accession>A0A916ZIP5</accession>
<evidence type="ECO:0000256" key="5">
    <source>
        <dbReference type="ARBA" id="ARBA00022801"/>
    </source>
</evidence>
<feature type="domain" description="PIN" evidence="8">
    <location>
        <begin position="4"/>
        <end position="129"/>
    </location>
</feature>
<dbReference type="CDD" id="cd18746">
    <property type="entry name" value="PIN_VapC4-5_FitB-like"/>
    <property type="match status" value="1"/>
</dbReference>
<gene>
    <name evidence="9" type="ORF">GCM10011390_18270</name>
</gene>
<dbReference type="InterPro" id="IPR002716">
    <property type="entry name" value="PIN_dom"/>
</dbReference>
<dbReference type="GO" id="GO:0016787">
    <property type="term" value="F:hydrolase activity"/>
    <property type="evidence" value="ECO:0007669"/>
    <property type="project" value="UniProtKB-KW"/>
</dbReference>
<keyword evidence="6" id="KW-0460">Magnesium</keyword>
<dbReference type="PANTHER" id="PTHR33653">
    <property type="entry name" value="RIBONUCLEASE VAPC2"/>
    <property type="match status" value="1"/>
</dbReference>
<reference evidence="9" key="1">
    <citation type="journal article" date="2014" name="Int. J. Syst. Evol. Microbiol.">
        <title>Complete genome sequence of Corynebacterium casei LMG S-19264T (=DSM 44701T), isolated from a smear-ripened cheese.</title>
        <authorList>
            <consortium name="US DOE Joint Genome Institute (JGI-PGF)"/>
            <person name="Walter F."/>
            <person name="Albersmeier A."/>
            <person name="Kalinowski J."/>
            <person name="Ruckert C."/>
        </authorList>
    </citation>
    <scope>NUCLEOTIDE SEQUENCE</scope>
    <source>
        <strain evidence="9">CGMCC 1.15367</strain>
    </source>
</reference>
<dbReference type="SUPFAM" id="SSF88723">
    <property type="entry name" value="PIN domain-like"/>
    <property type="match status" value="1"/>
</dbReference>
<dbReference type="RefSeq" id="WP_188907903.1">
    <property type="nucleotide sequence ID" value="NZ_BMIQ01000002.1"/>
</dbReference>
<organism evidence="9 10">
    <name type="scientific">Aureimonas endophytica</name>
    <dbReference type="NCBI Taxonomy" id="2027858"/>
    <lineage>
        <taxon>Bacteria</taxon>
        <taxon>Pseudomonadati</taxon>
        <taxon>Pseudomonadota</taxon>
        <taxon>Alphaproteobacteria</taxon>
        <taxon>Hyphomicrobiales</taxon>
        <taxon>Aurantimonadaceae</taxon>
        <taxon>Aureimonas</taxon>
    </lineage>
</organism>
<dbReference type="Proteomes" id="UP000644699">
    <property type="component" value="Unassembled WGS sequence"/>
</dbReference>
<evidence type="ECO:0000256" key="4">
    <source>
        <dbReference type="ARBA" id="ARBA00022723"/>
    </source>
</evidence>
<dbReference type="Gene3D" id="3.40.50.1010">
    <property type="entry name" value="5'-nuclease"/>
    <property type="match status" value="1"/>
</dbReference>
<evidence type="ECO:0000313" key="9">
    <source>
        <dbReference type="EMBL" id="GGD99826.1"/>
    </source>
</evidence>
<dbReference type="GO" id="GO:0004518">
    <property type="term" value="F:nuclease activity"/>
    <property type="evidence" value="ECO:0007669"/>
    <property type="project" value="UniProtKB-KW"/>
</dbReference>
<dbReference type="GO" id="GO:0046872">
    <property type="term" value="F:metal ion binding"/>
    <property type="evidence" value="ECO:0007669"/>
    <property type="project" value="UniProtKB-KW"/>
</dbReference>